<dbReference type="GO" id="GO:0008168">
    <property type="term" value="F:methyltransferase activity"/>
    <property type="evidence" value="ECO:0007669"/>
    <property type="project" value="UniProtKB-KW"/>
</dbReference>
<reference evidence="2" key="1">
    <citation type="submission" date="2018-12" db="EMBL/GenBank/DDBJ databases">
        <title>Novel natural products biosynthetic potential of the class Ktedonobacteria.</title>
        <authorList>
            <person name="Zheng Y."/>
            <person name="Saitou A."/>
            <person name="Wang C.M."/>
            <person name="Toyoda A."/>
            <person name="Minakuchi Y."/>
            <person name="Sekiguchi Y."/>
            <person name="Ueda K."/>
            <person name="Takano H."/>
            <person name="Sakai Y."/>
            <person name="Yokota A."/>
            <person name="Yabe S."/>
        </authorList>
    </citation>
    <scope>NUCLEOTIDE SEQUENCE</scope>
    <source>
        <strain evidence="2">A3-2</strain>
    </source>
</reference>
<dbReference type="EMBL" id="AP019377">
    <property type="protein sequence ID" value="BBH93840.1"/>
    <property type="molecule type" value="Genomic_DNA"/>
</dbReference>
<dbReference type="Gene3D" id="3.40.50.150">
    <property type="entry name" value="Vaccinia Virus protein VP39"/>
    <property type="match status" value="1"/>
</dbReference>
<organism evidence="2">
    <name type="scientific">Thermogemmatispora argillosa</name>
    <dbReference type="NCBI Taxonomy" id="2045280"/>
    <lineage>
        <taxon>Bacteria</taxon>
        <taxon>Bacillati</taxon>
        <taxon>Chloroflexota</taxon>
        <taxon>Ktedonobacteria</taxon>
        <taxon>Thermogemmatisporales</taxon>
        <taxon>Thermogemmatisporaceae</taxon>
        <taxon>Thermogemmatispora</taxon>
    </lineage>
</organism>
<dbReference type="Gene3D" id="2.20.25.110">
    <property type="entry name" value="S-adenosyl-L-methionine-dependent methyltransferases"/>
    <property type="match status" value="1"/>
</dbReference>
<evidence type="ECO:0000259" key="1">
    <source>
        <dbReference type="Pfam" id="PF13649"/>
    </source>
</evidence>
<dbReference type="Pfam" id="PF13649">
    <property type="entry name" value="Methyltransf_25"/>
    <property type="match status" value="1"/>
</dbReference>
<keyword evidence="2" id="KW-0489">Methyltransferase</keyword>
<dbReference type="InterPro" id="IPR041698">
    <property type="entry name" value="Methyltransf_25"/>
</dbReference>
<evidence type="ECO:0000313" key="2">
    <source>
        <dbReference type="EMBL" id="BBH93840.1"/>
    </source>
</evidence>
<proteinExistence type="predicted"/>
<feature type="domain" description="Methyltransferase" evidence="1">
    <location>
        <begin position="42"/>
        <end position="145"/>
    </location>
</feature>
<name>A0A455T1P5_9CHLR</name>
<dbReference type="AlphaFoldDB" id="A0A455T1P5"/>
<sequence>MTYCVGEYYERAEDYDLHYQSQSEQDLPFWQGLIEEYRPRRVLELACGSGRLGLPLARRFPQLIVEGLDSSPQMLAAYRRKLEREAPEVQRRVILHEGDMRDYRLPACGDFDFIFLPFNSAGHLYTIEEQLSTFRCTYNHLVPGGRFVVDVQLPDLDYLSAALNRPTQLYLEDEINDPASESTLLIYSSRRYDPYEQLEHLVWIHERFSEQGENERCLTQLDLHMYFPRELQLLFLTSGFAVEAIYGDYERRPFGKGTKQIIVGRKRTARERSM</sequence>
<accession>A0A455T1P5</accession>
<dbReference type="SUPFAM" id="SSF53335">
    <property type="entry name" value="S-adenosyl-L-methionine-dependent methyltransferases"/>
    <property type="match status" value="1"/>
</dbReference>
<dbReference type="CDD" id="cd02440">
    <property type="entry name" value="AdoMet_MTases"/>
    <property type="match status" value="1"/>
</dbReference>
<dbReference type="PANTHER" id="PTHR43591">
    <property type="entry name" value="METHYLTRANSFERASE"/>
    <property type="match status" value="1"/>
</dbReference>
<dbReference type="PANTHER" id="PTHR43591:SF110">
    <property type="entry name" value="RHODANESE DOMAIN-CONTAINING PROTEIN"/>
    <property type="match status" value="1"/>
</dbReference>
<protein>
    <submittedName>
        <fullName evidence="2">Methyltransferase</fullName>
    </submittedName>
</protein>
<dbReference type="GO" id="GO:0032259">
    <property type="term" value="P:methylation"/>
    <property type="evidence" value="ECO:0007669"/>
    <property type="project" value="UniProtKB-KW"/>
</dbReference>
<gene>
    <name evidence="2" type="ORF">KTA_20390</name>
</gene>
<keyword evidence="2" id="KW-0808">Transferase</keyword>
<dbReference type="InterPro" id="IPR029063">
    <property type="entry name" value="SAM-dependent_MTases_sf"/>
</dbReference>